<keyword evidence="1" id="KW-0808">Transferase</keyword>
<evidence type="ECO:0000313" key="5">
    <source>
        <dbReference type="Proteomes" id="UP000031972"/>
    </source>
</evidence>
<dbReference type="OrthoDB" id="7205533at2"/>
<comment type="caution">
    <text evidence="4">The sequence shown here is derived from an EMBL/GenBank/DDBJ whole genome shotgun (WGS) entry which is preliminary data.</text>
</comment>
<evidence type="ECO:0000313" key="4">
    <source>
        <dbReference type="EMBL" id="KIL53161.1"/>
    </source>
</evidence>
<keyword evidence="2" id="KW-0012">Acyltransferase</keyword>
<dbReference type="AlphaFoldDB" id="A0A0C2W998"/>
<dbReference type="InterPro" id="IPR000182">
    <property type="entry name" value="GNAT_dom"/>
</dbReference>
<dbReference type="Proteomes" id="UP000031972">
    <property type="component" value="Unassembled WGS sequence"/>
</dbReference>
<proteinExistence type="predicted"/>
<evidence type="ECO:0000259" key="3">
    <source>
        <dbReference type="PROSITE" id="PS51186"/>
    </source>
</evidence>
<evidence type="ECO:0000256" key="1">
    <source>
        <dbReference type="ARBA" id="ARBA00022679"/>
    </source>
</evidence>
<dbReference type="CDD" id="cd04301">
    <property type="entry name" value="NAT_SF"/>
    <property type="match status" value="1"/>
</dbReference>
<dbReference type="GO" id="GO:0016747">
    <property type="term" value="F:acyltransferase activity, transferring groups other than amino-acyl groups"/>
    <property type="evidence" value="ECO:0007669"/>
    <property type="project" value="InterPro"/>
</dbReference>
<dbReference type="InterPro" id="IPR050832">
    <property type="entry name" value="Bact_Acetyltransf"/>
</dbReference>
<organism evidence="4 5">
    <name type="scientific">Jeotgalibacillus campisalis</name>
    <dbReference type="NCBI Taxonomy" id="220754"/>
    <lineage>
        <taxon>Bacteria</taxon>
        <taxon>Bacillati</taxon>
        <taxon>Bacillota</taxon>
        <taxon>Bacilli</taxon>
        <taxon>Bacillales</taxon>
        <taxon>Caryophanaceae</taxon>
        <taxon>Jeotgalibacillus</taxon>
    </lineage>
</organism>
<dbReference type="PANTHER" id="PTHR43877">
    <property type="entry name" value="AMINOALKYLPHOSPHONATE N-ACETYLTRANSFERASE-RELATED-RELATED"/>
    <property type="match status" value="1"/>
</dbReference>
<sequence>MKITQTFDPLLIARLNETVQTLHAEQLPEVFKEYHFDEVALELKHILSNGVHEIYVAEEHGKIIGYVWVEVIHKQGNAFKKPSRSLYVHQLAVLHANQRSGCGTYLMEKVVERANALGIHAIELDYWSMNSGAKIFYEKQGFVLQREYVKKMI</sequence>
<protein>
    <recommendedName>
        <fullName evidence="3">N-acetyltransferase domain-containing protein</fullName>
    </recommendedName>
</protein>
<dbReference type="SUPFAM" id="SSF55729">
    <property type="entry name" value="Acyl-CoA N-acyltransferases (Nat)"/>
    <property type="match status" value="1"/>
</dbReference>
<keyword evidence="5" id="KW-1185">Reference proteome</keyword>
<gene>
    <name evidence="4" type="ORF">KR50_04900</name>
</gene>
<dbReference type="InterPro" id="IPR016181">
    <property type="entry name" value="Acyl_CoA_acyltransferase"/>
</dbReference>
<dbReference type="RefSeq" id="WP_041054280.1">
    <property type="nucleotide sequence ID" value="NZ_JXRR01000001.1"/>
</dbReference>
<name>A0A0C2W998_9BACL</name>
<feature type="domain" description="N-acetyltransferase" evidence="3">
    <location>
        <begin position="10"/>
        <end position="153"/>
    </location>
</feature>
<reference evidence="4 5" key="1">
    <citation type="submission" date="2015-01" db="EMBL/GenBank/DDBJ databases">
        <title>Jeotgalibacillus campisalis genome sequencing.</title>
        <authorList>
            <person name="Goh K.M."/>
            <person name="Chan K.-G."/>
            <person name="Yaakop A.S."/>
            <person name="Ee R."/>
            <person name="Gan H.M."/>
            <person name="Chan C.S."/>
        </authorList>
    </citation>
    <scope>NUCLEOTIDE SEQUENCE [LARGE SCALE GENOMIC DNA]</scope>
    <source>
        <strain evidence="4 5">SF-57</strain>
    </source>
</reference>
<evidence type="ECO:0000256" key="2">
    <source>
        <dbReference type="ARBA" id="ARBA00023315"/>
    </source>
</evidence>
<dbReference type="PATRIC" id="fig|220754.4.peg.500"/>
<dbReference type="Gene3D" id="3.40.630.30">
    <property type="match status" value="1"/>
</dbReference>
<dbReference type="Pfam" id="PF00583">
    <property type="entry name" value="Acetyltransf_1"/>
    <property type="match status" value="1"/>
</dbReference>
<accession>A0A0C2W998</accession>
<dbReference type="PROSITE" id="PS51186">
    <property type="entry name" value="GNAT"/>
    <property type="match status" value="1"/>
</dbReference>
<dbReference type="EMBL" id="JXRR01000001">
    <property type="protein sequence ID" value="KIL53161.1"/>
    <property type="molecule type" value="Genomic_DNA"/>
</dbReference>